<evidence type="ECO:0000256" key="9">
    <source>
        <dbReference type="ARBA" id="ARBA00022975"/>
    </source>
</evidence>
<gene>
    <name evidence="13" type="ORF">EJ03DRAFT_934</name>
</gene>
<evidence type="ECO:0000256" key="8">
    <source>
        <dbReference type="ARBA" id="ARBA00022679"/>
    </source>
</evidence>
<name>A0A6G1LMN8_9PEZI</name>
<evidence type="ECO:0000259" key="12">
    <source>
        <dbReference type="Pfam" id="PF00156"/>
    </source>
</evidence>
<dbReference type="PANTHER" id="PTHR46683">
    <property type="entry name" value="OROTATE PHOSPHORIBOSYLTRANSFERASE 1-RELATED"/>
    <property type="match status" value="1"/>
</dbReference>
<protein>
    <recommendedName>
        <fullName evidence="6">Orotate phosphoribosyltransferase</fullName>
        <ecNumber evidence="5">2.4.2.10</ecNumber>
    </recommendedName>
</protein>
<keyword evidence="7 13" id="KW-0328">Glycosyltransferase</keyword>
<comment type="catalytic activity">
    <reaction evidence="10">
        <text>orotidine 5'-phosphate + diphosphate = orotate + 5-phospho-alpha-D-ribose 1-diphosphate</text>
        <dbReference type="Rhea" id="RHEA:10380"/>
        <dbReference type="ChEBI" id="CHEBI:30839"/>
        <dbReference type="ChEBI" id="CHEBI:33019"/>
        <dbReference type="ChEBI" id="CHEBI:57538"/>
        <dbReference type="ChEBI" id="CHEBI:58017"/>
        <dbReference type="EC" id="2.4.2.10"/>
    </reaction>
</comment>
<dbReference type="GO" id="GO:0004588">
    <property type="term" value="F:orotate phosphoribosyltransferase activity"/>
    <property type="evidence" value="ECO:0007669"/>
    <property type="project" value="UniProtKB-EC"/>
</dbReference>
<dbReference type="SUPFAM" id="SSF53271">
    <property type="entry name" value="PRTase-like"/>
    <property type="match status" value="1"/>
</dbReference>
<evidence type="ECO:0000313" key="14">
    <source>
        <dbReference type="Proteomes" id="UP000799436"/>
    </source>
</evidence>
<organism evidence="13 14">
    <name type="scientific">Teratosphaeria nubilosa</name>
    <dbReference type="NCBI Taxonomy" id="161662"/>
    <lineage>
        <taxon>Eukaryota</taxon>
        <taxon>Fungi</taxon>
        <taxon>Dikarya</taxon>
        <taxon>Ascomycota</taxon>
        <taxon>Pezizomycotina</taxon>
        <taxon>Dothideomycetes</taxon>
        <taxon>Dothideomycetidae</taxon>
        <taxon>Mycosphaerellales</taxon>
        <taxon>Teratosphaeriaceae</taxon>
        <taxon>Teratosphaeria</taxon>
    </lineage>
</organism>
<dbReference type="CDD" id="cd06223">
    <property type="entry name" value="PRTases_typeI"/>
    <property type="match status" value="1"/>
</dbReference>
<dbReference type="Gene3D" id="3.40.50.2020">
    <property type="match status" value="1"/>
</dbReference>
<dbReference type="GO" id="GO:0006207">
    <property type="term" value="P:'de novo' pyrimidine nucleobase biosynthetic process"/>
    <property type="evidence" value="ECO:0007669"/>
    <property type="project" value="TreeGrafter"/>
</dbReference>
<reference evidence="13" key="1">
    <citation type="journal article" date="2020" name="Stud. Mycol.">
        <title>101 Dothideomycetes genomes: a test case for predicting lifestyles and emergence of pathogens.</title>
        <authorList>
            <person name="Haridas S."/>
            <person name="Albert R."/>
            <person name="Binder M."/>
            <person name="Bloem J."/>
            <person name="Labutti K."/>
            <person name="Salamov A."/>
            <person name="Andreopoulos B."/>
            <person name="Baker S."/>
            <person name="Barry K."/>
            <person name="Bills G."/>
            <person name="Bluhm B."/>
            <person name="Cannon C."/>
            <person name="Castanera R."/>
            <person name="Culley D."/>
            <person name="Daum C."/>
            <person name="Ezra D."/>
            <person name="Gonzalez J."/>
            <person name="Henrissat B."/>
            <person name="Kuo A."/>
            <person name="Liang C."/>
            <person name="Lipzen A."/>
            <person name="Lutzoni F."/>
            <person name="Magnuson J."/>
            <person name="Mondo S."/>
            <person name="Nolan M."/>
            <person name="Ohm R."/>
            <person name="Pangilinan J."/>
            <person name="Park H.-J."/>
            <person name="Ramirez L."/>
            <person name="Alfaro M."/>
            <person name="Sun H."/>
            <person name="Tritt A."/>
            <person name="Yoshinaga Y."/>
            <person name="Zwiers L.-H."/>
            <person name="Turgeon B."/>
            <person name="Goodwin S."/>
            <person name="Spatafora J."/>
            <person name="Crous P."/>
            <person name="Grigoriev I."/>
        </authorList>
    </citation>
    <scope>NUCLEOTIDE SEQUENCE</scope>
    <source>
        <strain evidence="13">CBS 116005</strain>
    </source>
</reference>
<dbReference type="HAMAP" id="MF_01208">
    <property type="entry name" value="PyrE"/>
    <property type="match status" value="1"/>
</dbReference>
<feature type="region of interest" description="Disordered" evidence="11">
    <location>
        <begin position="178"/>
        <end position="200"/>
    </location>
</feature>
<dbReference type="OrthoDB" id="5553476at2759"/>
<dbReference type="InterPro" id="IPR004467">
    <property type="entry name" value="Or_phspho_trans_dom"/>
</dbReference>
<dbReference type="AlphaFoldDB" id="A0A6G1LMN8"/>
<evidence type="ECO:0000256" key="5">
    <source>
        <dbReference type="ARBA" id="ARBA00011971"/>
    </source>
</evidence>
<dbReference type="InterPro" id="IPR029057">
    <property type="entry name" value="PRTase-like"/>
</dbReference>
<dbReference type="EMBL" id="ML995808">
    <property type="protein sequence ID" value="KAF2774135.1"/>
    <property type="molecule type" value="Genomic_DNA"/>
</dbReference>
<keyword evidence="9" id="KW-0665">Pyrimidine biosynthesis</keyword>
<evidence type="ECO:0000256" key="7">
    <source>
        <dbReference type="ARBA" id="ARBA00022676"/>
    </source>
</evidence>
<dbReference type="FunFam" id="3.40.50.2020:FF:000008">
    <property type="entry name" value="Orotate phosphoribosyltransferase"/>
    <property type="match status" value="1"/>
</dbReference>
<dbReference type="GO" id="GO:0046132">
    <property type="term" value="P:pyrimidine ribonucleoside biosynthetic process"/>
    <property type="evidence" value="ECO:0007669"/>
    <property type="project" value="TreeGrafter"/>
</dbReference>
<comment type="similarity">
    <text evidence="3">Belongs to the purine/pyrimidine phosphoribosyltransferase family. PyrE subfamily.</text>
</comment>
<keyword evidence="14" id="KW-1185">Reference proteome</keyword>
<comment type="function">
    <text evidence="1">Catalyzes the transfer of a ribosyl phosphate group from 5-phosphoribose 1-diphosphate to orotate, leading to the formation of orotidine monophosphate (OMP).</text>
</comment>
<dbReference type="GO" id="GO:0005737">
    <property type="term" value="C:cytoplasm"/>
    <property type="evidence" value="ECO:0007669"/>
    <property type="project" value="TreeGrafter"/>
</dbReference>
<evidence type="ECO:0000256" key="6">
    <source>
        <dbReference type="ARBA" id="ARBA00014769"/>
    </source>
</evidence>
<comment type="subunit">
    <text evidence="4">Homodimer.</text>
</comment>
<dbReference type="PANTHER" id="PTHR46683:SF1">
    <property type="entry name" value="OROTATE PHOSPHORIBOSYLTRANSFERASE 1-RELATED"/>
    <property type="match status" value="1"/>
</dbReference>
<evidence type="ECO:0000256" key="4">
    <source>
        <dbReference type="ARBA" id="ARBA00011738"/>
    </source>
</evidence>
<sequence>MASTSSEALPAWKSRLIHLALASGALQFGSFTLKSGRISPYFVNCGLFSHGEIVSAVATAYANALNAQADTQAGWDFDVLFGPAYKGIPLCATTTVRLQDLNAQRWGNIGYSFNRKEKKDHGEGGLMIGDSLQGKRVVIIDDVMTAGTAIREAISIIEGQGGKLVGIIVAIDRQEKMPSEAEKAGKEDDGQPRGSTIGEVRRETGVPVLAVLTLGDIMKAMEAKGRTDEVQQMQAYYEKYKPSD</sequence>
<keyword evidence="8 13" id="KW-0808">Transferase</keyword>
<feature type="domain" description="Phosphoribosyltransferase" evidence="12">
    <location>
        <begin position="64"/>
        <end position="176"/>
    </location>
</feature>
<dbReference type="GO" id="GO:0044205">
    <property type="term" value="P:'de novo' UMP biosynthetic process"/>
    <property type="evidence" value="ECO:0007669"/>
    <property type="project" value="UniProtKB-UniPathway"/>
</dbReference>
<dbReference type="InterPro" id="IPR023031">
    <property type="entry name" value="OPRT"/>
</dbReference>
<evidence type="ECO:0000256" key="1">
    <source>
        <dbReference type="ARBA" id="ARBA00003769"/>
    </source>
</evidence>
<dbReference type="Pfam" id="PF00156">
    <property type="entry name" value="Pribosyltran"/>
    <property type="match status" value="1"/>
</dbReference>
<dbReference type="NCBIfam" id="TIGR00336">
    <property type="entry name" value="pyrE"/>
    <property type="match status" value="1"/>
</dbReference>
<proteinExistence type="inferred from homology"/>
<evidence type="ECO:0000256" key="11">
    <source>
        <dbReference type="SAM" id="MobiDB-lite"/>
    </source>
</evidence>
<dbReference type="EC" id="2.4.2.10" evidence="5"/>
<dbReference type="Proteomes" id="UP000799436">
    <property type="component" value="Unassembled WGS sequence"/>
</dbReference>
<evidence type="ECO:0000256" key="2">
    <source>
        <dbReference type="ARBA" id="ARBA00004889"/>
    </source>
</evidence>
<dbReference type="UniPathway" id="UPA00070">
    <property type="reaction ID" value="UER00119"/>
</dbReference>
<feature type="compositionally biased region" description="Basic and acidic residues" evidence="11">
    <location>
        <begin position="178"/>
        <end position="191"/>
    </location>
</feature>
<dbReference type="InterPro" id="IPR000836">
    <property type="entry name" value="PRTase_dom"/>
</dbReference>
<evidence type="ECO:0000256" key="3">
    <source>
        <dbReference type="ARBA" id="ARBA00006340"/>
    </source>
</evidence>
<comment type="pathway">
    <text evidence="2">Pyrimidine metabolism; UMP biosynthesis via de novo pathway; UMP from orotate: step 1/2.</text>
</comment>
<evidence type="ECO:0000313" key="13">
    <source>
        <dbReference type="EMBL" id="KAF2774135.1"/>
    </source>
</evidence>
<evidence type="ECO:0000256" key="10">
    <source>
        <dbReference type="ARBA" id="ARBA00049126"/>
    </source>
</evidence>
<accession>A0A6G1LMN8</accession>